<dbReference type="AlphaFoldDB" id="A0A8D1T4P9"/>
<feature type="compositionally biased region" description="Basic and acidic residues" evidence="1">
    <location>
        <begin position="128"/>
        <end position="141"/>
    </location>
</feature>
<evidence type="ECO:0000256" key="1">
    <source>
        <dbReference type="SAM" id="MobiDB-lite"/>
    </source>
</evidence>
<name>A0A8D1T4P9_PIG</name>
<dbReference type="Proteomes" id="UP000694723">
    <property type="component" value="Unplaced"/>
</dbReference>
<accession>A0A8D1T4P9</accession>
<dbReference type="GO" id="GO:0006974">
    <property type="term" value="P:DNA damage response"/>
    <property type="evidence" value="ECO:0007669"/>
    <property type="project" value="UniProtKB-ARBA"/>
</dbReference>
<proteinExistence type="predicted"/>
<feature type="domain" description="SprT-like" evidence="2">
    <location>
        <begin position="222"/>
        <end position="380"/>
    </location>
</feature>
<sequence>KECFIHASLSFPPVSSLSYIVIDSDSDDDEYFPEKKRAKISEISSEDEILEVSDTDELLPQKLPIIISDDDDDSDLEWLREDNSCDQGNVPSSEKKRDGFAVFQSKSSNDVGKQDLGENLCQPPNDHPQAKLEISDRKLSTDEEPVPVVEQPRKRKNKTKNISVTPVVKGPKKRGPSKKKPRAVKFEKCEPGNSQCKIPGCFLRGLENLKQYSGKNFKQNKDELVQKIYTLLNSSVFDKKMPEKIDIGWNKKMLRTAGLCTTGEIRYPKRERYAKIEIALKVCDSADRLRDTLIHEVCHAASWLLDGVRDSHGDAWKYYARKSNMVHPELPKVTRCHNYEINYRIHYECTQCKSRVGRYTRSLNTDRFICARCRGSLVMLPLTRKDGTPIKPHVRPFAKYVQENYRIVKREMAGIGHGDVMKKLSRDFLAKKQRQEL</sequence>
<dbReference type="Ensembl" id="ENSSSCT00060023483.1">
    <property type="protein sequence ID" value="ENSSSCP00060009816.1"/>
    <property type="gene ID" value="ENSSSCG00060017540.1"/>
</dbReference>
<reference evidence="3" key="1">
    <citation type="submission" date="2025-08" db="UniProtKB">
        <authorList>
            <consortium name="Ensembl"/>
        </authorList>
    </citation>
    <scope>IDENTIFICATION</scope>
</reference>
<dbReference type="SMART" id="SM00731">
    <property type="entry name" value="SprT"/>
    <property type="match status" value="1"/>
</dbReference>
<dbReference type="InterPro" id="IPR006640">
    <property type="entry name" value="SprT-like_domain"/>
</dbReference>
<dbReference type="Pfam" id="PF10263">
    <property type="entry name" value="SprT-like"/>
    <property type="match status" value="1"/>
</dbReference>
<dbReference type="PANTHER" id="PTHR23099">
    <property type="entry name" value="TRANSCRIPTIONAL REGULATOR"/>
    <property type="match status" value="1"/>
</dbReference>
<feature type="region of interest" description="Disordered" evidence="1">
    <location>
        <begin position="66"/>
        <end position="183"/>
    </location>
</feature>
<dbReference type="PANTHER" id="PTHR23099:SF0">
    <property type="entry name" value="GERM CELL NUCLEAR ACIDIC PROTEIN"/>
    <property type="match status" value="1"/>
</dbReference>
<feature type="compositionally biased region" description="Basic residues" evidence="1">
    <location>
        <begin position="170"/>
        <end position="183"/>
    </location>
</feature>
<evidence type="ECO:0000313" key="4">
    <source>
        <dbReference type="Proteomes" id="UP000694723"/>
    </source>
</evidence>
<evidence type="ECO:0000259" key="2">
    <source>
        <dbReference type="SMART" id="SM00731"/>
    </source>
</evidence>
<protein>
    <recommendedName>
        <fullName evidence="2">SprT-like domain-containing protein</fullName>
    </recommendedName>
</protein>
<evidence type="ECO:0000313" key="3">
    <source>
        <dbReference type="Ensembl" id="ENSSSCP00060009816.1"/>
    </source>
</evidence>
<organism evidence="3 4">
    <name type="scientific">Sus scrofa</name>
    <name type="common">Pig</name>
    <dbReference type="NCBI Taxonomy" id="9823"/>
    <lineage>
        <taxon>Eukaryota</taxon>
        <taxon>Metazoa</taxon>
        <taxon>Chordata</taxon>
        <taxon>Craniata</taxon>
        <taxon>Vertebrata</taxon>
        <taxon>Euteleostomi</taxon>
        <taxon>Mammalia</taxon>
        <taxon>Eutheria</taxon>
        <taxon>Laurasiatheria</taxon>
        <taxon>Artiodactyla</taxon>
        <taxon>Suina</taxon>
        <taxon>Suidae</taxon>
        <taxon>Sus</taxon>
    </lineage>
</organism>